<reference evidence="2 3" key="1">
    <citation type="submission" date="2014-07" db="EMBL/GenBank/DDBJ databases">
        <title>Expanding our view of genomic diversity in Candidatus Accumulibacter clades.</title>
        <authorList>
            <person name="Skennerton C.T."/>
            <person name="Barr J.J."/>
            <person name="Slater F.R."/>
            <person name="Bond P.L."/>
            <person name="Tyson G.W."/>
        </authorList>
    </citation>
    <scope>NUCLEOTIDE SEQUENCE [LARGE SCALE GENOMIC DNA]</scope>
    <source>
        <strain evidence="3">SK-01</strain>
    </source>
</reference>
<gene>
    <name evidence="2" type="ORF">CAPSK01_001095</name>
</gene>
<feature type="compositionally biased region" description="Polar residues" evidence="1">
    <location>
        <begin position="78"/>
        <end position="87"/>
    </location>
</feature>
<evidence type="ECO:0000313" key="3">
    <source>
        <dbReference type="Proteomes" id="UP000019812"/>
    </source>
</evidence>
<dbReference type="Proteomes" id="UP000019812">
    <property type="component" value="Unassembled WGS sequence"/>
</dbReference>
<dbReference type="Pfam" id="PF07433">
    <property type="entry name" value="DUF1513"/>
    <property type="match status" value="1"/>
</dbReference>
<name>A0A084Y3Q5_9PROT</name>
<evidence type="ECO:0000313" key="2">
    <source>
        <dbReference type="EMBL" id="KFB69349.1"/>
    </source>
</evidence>
<proteinExistence type="predicted"/>
<organism evidence="2 3">
    <name type="scientific">Candidatus Accumulibacter vicinus</name>
    <dbReference type="NCBI Taxonomy" id="2954382"/>
    <lineage>
        <taxon>Bacteria</taxon>
        <taxon>Pseudomonadati</taxon>
        <taxon>Pseudomonadota</taxon>
        <taxon>Betaproteobacteria</taxon>
        <taxon>Candidatus Accumulibacter</taxon>
    </lineage>
</organism>
<protein>
    <submittedName>
        <fullName evidence="2">Uncharacterized protein</fullName>
    </submittedName>
</protein>
<accession>A0A084Y3Q5</accession>
<feature type="region of interest" description="Disordered" evidence="1">
    <location>
        <begin position="78"/>
        <end position="97"/>
    </location>
</feature>
<dbReference type="AlphaFoldDB" id="A0A084Y3Q5"/>
<dbReference type="EMBL" id="JDSS02000016">
    <property type="protein sequence ID" value="KFB69349.1"/>
    <property type="molecule type" value="Genomic_DNA"/>
</dbReference>
<evidence type="ECO:0000256" key="1">
    <source>
        <dbReference type="SAM" id="MobiDB-lite"/>
    </source>
</evidence>
<comment type="caution">
    <text evidence="2">The sequence shown here is derived from an EMBL/GenBank/DDBJ whole genome shotgun (WGS) entry which is preliminary data.</text>
</comment>
<dbReference type="InterPro" id="IPR008311">
    <property type="entry name" value="UCP028101"/>
</dbReference>
<sequence precursor="true">MRCDAQGKVQQQVSLEESSARRFCGHAVVAANGEVLLTTETEYGKGRGRIGVRDRRTLQKLDEWDTILGFPILNASGPTRATLTSIPTPRRKPPCAS</sequence>